<evidence type="ECO:0000313" key="2">
    <source>
        <dbReference type="Proteomes" id="UP000828048"/>
    </source>
</evidence>
<protein>
    <submittedName>
        <fullName evidence="1">Uncharacterized protein</fullName>
    </submittedName>
</protein>
<evidence type="ECO:0000313" key="1">
    <source>
        <dbReference type="EMBL" id="KAH7837929.1"/>
    </source>
</evidence>
<keyword evidence="2" id="KW-1185">Reference proteome</keyword>
<accession>A0ACB7XC01</accession>
<sequence>MREGLRSKVMAANGNADSSTSKGDEITSEADNANKEPELEPREPPQLGQFSCPRCHSMDTKFLLYNDSKQSQPRHSCCSCRHSWIQGGTLYAKDTSIGRNIKRRSERGEDANVSSADVNAVTSGLGIGLGRKGRGKRRLESSDDKRQRGPSRGQREPDHAPCPLCDSTDTKFLAYNNYKVSQPRYLCNSCCKTWTRGGTIQERRGRGMKKRRLEGSDREKAIAISGLEKVGETNNSDGKEMVVKVANLTDPECVEDSPCEMKRNGSQNDEVNSGIEKGDETNTDGNGMVAEVAYLNDSECAGDSVGEGKMEGKKNGCEESEQVECNQDADHNVHGENHRGNSGANAVTSGLEIGIGRQGMGRRGVKNSGREKDSAIGKNRQRGQQREPDHAPCLRCNSTNTKFMFYNNNSLSQPRYMCYSCHNSWTRGGTIRDHRGKKTRRMKSSDKEKGMVDSGLEKGAETNNTDGKEMVGKRNGSEEPEQTENNDEADGKSHGDNHTGKLKIGRGRKGRKRKRVESSVLNGDEDTLIKKVQEVSCGGKAQVVGRILRPRTLATNTIEKTVHVGLVEGVLGGTGRTETDISTKNSTELENYDVAQLIDRQKKKIKGKVQGKRGALKAIGSEKHKVVEIRENGNQLKPKKVTRASKFLDNGKHKRLASKLHHSTQKILVRSSKRSKQNEGGHHTKSTEKQLLRNRIIAMLTSAGWTIDYRPRQGRELGREYMDAVYISPEGGGGLWSVTKAYEAHRQKVESGEAGSKAIAAFTPIPEEELTLLRRSTKKKMGLKTGLKGERKGANKKHKGVTQKTKFKKTNANRGTKQKSSDSEQDVPANTLQRGMQRSNRRKRQNGKRYALVVRHSKKGLDPDSEGYVLYDGKRSLLSWMIDLGTVPLSGKVQYMNPEKTQVLLEGRITRDGIHCDCCNETLAVAEFESHAGSIVAQPFQNIYLESGSSLFQCLVDSWSKHDGSECIGIHSVNVDGGDPNDDTCNKCGDGGDLICCDGCPSTFHQSCLNIQKFPSGDWHCVYCSCKFCGMVGGNTRQSGDATGSALLTCRLCEEKYHLLCIQANDAVHVDSDCPSFCGEKCQEVFERLQVLLGVQNQLEEGYSWTLCQRFDVSPHTSLSSVPSKVECNSKLAVASSILDECFLPIVDQRSGIDMIRNVVYSCGSNFTRLNYTGFFTAILERGDEIISAAPIRIHGNHLAEMPFIGTRHIYRRQGMCRRLLDAIESALRSLNVEKLVIPAISEMLQTWTSVFGFVPLEGSNKKGMEHMNMIVFPGVNMLEKPLLRKKFGGESLISTTGTSPTERRTEHQTSCAHGGSDIAASEYDASDVTSEMANFQASIATEKTLVQSIVIHDNQECENKQIKDSEASGGDSLELDGQRTVQEMNKQQNAHELSHVSEIASDATKLEGSPDGKVKEGADYELNGEVKAVHLSADFMTQPQDATLSHSKQDVAQIHEPVIVASVQSNCCPLGGAFDDSNEPGFQPSHTSNGLCKSSECHLGVDENVSSAVNTIEASNRGVGVDQTPCVVTVKDIHEPKEELNACHTDSCSLGVDSVPNRPQRSANCSKESESGCQVECHRLLKSGQKGSFLSRVCCI</sequence>
<dbReference type="Proteomes" id="UP000828048">
    <property type="component" value="Chromosome 6"/>
</dbReference>
<name>A0ACB7XC01_9ERIC</name>
<comment type="caution">
    <text evidence="1">The sequence shown here is derived from an EMBL/GenBank/DDBJ whole genome shotgun (WGS) entry which is preliminary data.</text>
</comment>
<gene>
    <name evidence="1" type="ORF">Vadar_019672</name>
</gene>
<reference evidence="1 2" key="1">
    <citation type="journal article" date="2021" name="Hortic Res">
        <title>High-quality reference genome and annotation aids understanding of berry development for evergreen blueberry (Vaccinium darrowii).</title>
        <authorList>
            <person name="Yu J."/>
            <person name="Hulse-Kemp A.M."/>
            <person name="Babiker E."/>
            <person name="Staton M."/>
        </authorList>
    </citation>
    <scope>NUCLEOTIDE SEQUENCE [LARGE SCALE GENOMIC DNA]</scope>
    <source>
        <strain evidence="2">cv. NJ 8807/NJ 8810</strain>
        <tissue evidence="1">Young leaf</tissue>
    </source>
</reference>
<organism evidence="1 2">
    <name type="scientific">Vaccinium darrowii</name>
    <dbReference type="NCBI Taxonomy" id="229202"/>
    <lineage>
        <taxon>Eukaryota</taxon>
        <taxon>Viridiplantae</taxon>
        <taxon>Streptophyta</taxon>
        <taxon>Embryophyta</taxon>
        <taxon>Tracheophyta</taxon>
        <taxon>Spermatophyta</taxon>
        <taxon>Magnoliopsida</taxon>
        <taxon>eudicotyledons</taxon>
        <taxon>Gunneridae</taxon>
        <taxon>Pentapetalae</taxon>
        <taxon>asterids</taxon>
        <taxon>Ericales</taxon>
        <taxon>Ericaceae</taxon>
        <taxon>Vaccinioideae</taxon>
        <taxon>Vaccinieae</taxon>
        <taxon>Vaccinium</taxon>
    </lineage>
</organism>
<dbReference type="EMBL" id="CM037156">
    <property type="protein sequence ID" value="KAH7837929.1"/>
    <property type="molecule type" value="Genomic_DNA"/>
</dbReference>
<proteinExistence type="predicted"/>